<dbReference type="SUPFAM" id="SSF55811">
    <property type="entry name" value="Nudix"/>
    <property type="match status" value="1"/>
</dbReference>
<dbReference type="PROSITE" id="PS51462">
    <property type="entry name" value="NUDIX"/>
    <property type="match status" value="1"/>
</dbReference>
<keyword evidence="3" id="KW-0479">Metal-binding</keyword>
<keyword evidence="5" id="KW-0460">Magnesium</keyword>
<dbReference type="Gene3D" id="3.90.79.10">
    <property type="entry name" value="Nucleoside Triphosphate Pyrophosphohydrolase"/>
    <property type="match status" value="1"/>
</dbReference>
<dbReference type="PANTHER" id="PTHR10885:SF0">
    <property type="entry name" value="ISOPENTENYL-DIPHOSPHATE DELTA-ISOMERASE"/>
    <property type="match status" value="1"/>
</dbReference>
<dbReference type="InterPro" id="IPR015797">
    <property type="entry name" value="NUDIX_hydrolase-like_dom_sf"/>
</dbReference>
<keyword evidence="8" id="KW-1185">Reference proteome</keyword>
<proteinExistence type="inferred from homology"/>
<accession>A0ABT0PJF1</accession>
<dbReference type="RefSeq" id="WP_249701127.1">
    <property type="nucleotide sequence ID" value="NZ_JAMFLX010000026.1"/>
</dbReference>
<evidence type="ECO:0000259" key="6">
    <source>
        <dbReference type="PROSITE" id="PS51462"/>
    </source>
</evidence>
<evidence type="ECO:0000313" key="8">
    <source>
        <dbReference type="Proteomes" id="UP001203338"/>
    </source>
</evidence>
<name>A0ABT0PJF1_9GAMM</name>
<dbReference type="PANTHER" id="PTHR10885">
    <property type="entry name" value="ISOPENTENYL-DIPHOSPHATE DELTA-ISOMERASE"/>
    <property type="match status" value="1"/>
</dbReference>
<dbReference type="InterPro" id="IPR020084">
    <property type="entry name" value="NUDIX_hydrolase_CS"/>
</dbReference>
<evidence type="ECO:0000256" key="4">
    <source>
        <dbReference type="ARBA" id="ARBA00022801"/>
    </source>
</evidence>
<organism evidence="7 8">
    <name type="scientific">Parendozoicomonas callyspongiae</name>
    <dbReference type="NCBI Taxonomy" id="2942213"/>
    <lineage>
        <taxon>Bacteria</taxon>
        <taxon>Pseudomonadati</taxon>
        <taxon>Pseudomonadota</taxon>
        <taxon>Gammaproteobacteria</taxon>
        <taxon>Oceanospirillales</taxon>
        <taxon>Endozoicomonadaceae</taxon>
        <taxon>Parendozoicomonas</taxon>
    </lineage>
</organism>
<dbReference type="EMBL" id="JAMFLX010000026">
    <property type="protein sequence ID" value="MCL6271509.1"/>
    <property type="molecule type" value="Genomic_DNA"/>
</dbReference>
<gene>
    <name evidence="7" type="ORF">M3P05_16450</name>
</gene>
<dbReference type="Proteomes" id="UP001203338">
    <property type="component" value="Unassembled WGS sequence"/>
</dbReference>
<feature type="domain" description="Nudix hydrolase" evidence="6">
    <location>
        <begin position="29"/>
        <end position="159"/>
    </location>
</feature>
<dbReference type="InterPro" id="IPR024195">
    <property type="entry name" value="NUDIX_hydrolase_YfcD_pred"/>
</dbReference>
<sequence>MAEERVVVVDENNEVIGAQTRSFVRAQHLCHREVFVFVFNSRGELHIQERTMTKDVYPGCYDLAVGGVVDEGEEYDEAAARELKEEFGIAGIKLTPRFHFYYQDSACRLWGKAYTCLWEGKIVPQPEEVADVIMDRPEHVLANTDFRPYTPDSLLALKKLMELNQ</sequence>
<comment type="cofactor">
    <cofactor evidence="1">
        <name>Mg(2+)</name>
        <dbReference type="ChEBI" id="CHEBI:18420"/>
    </cofactor>
</comment>
<dbReference type="Pfam" id="PF00293">
    <property type="entry name" value="NUDIX"/>
    <property type="match status" value="1"/>
</dbReference>
<evidence type="ECO:0000256" key="3">
    <source>
        <dbReference type="ARBA" id="ARBA00022723"/>
    </source>
</evidence>
<dbReference type="InterPro" id="IPR000086">
    <property type="entry name" value="NUDIX_hydrolase_dom"/>
</dbReference>
<comment type="similarity">
    <text evidence="2">Belongs to the Nudix hydrolase family.</text>
</comment>
<reference evidence="7 8" key="1">
    <citation type="submission" date="2022-05" db="EMBL/GenBank/DDBJ databases">
        <authorList>
            <person name="Park J.-S."/>
        </authorList>
    </citation>
    <scope>NUCLEOTIDE SEQUENCE [LARGE SCALE GENOMIC DNA]</scope>
    <source>
        <strain evidence="7 8">2012CJ34-2</strain>
    </source>
</reference>
<keyword evidence="4" id="KW-0378">Hydrolase</keyword>
<evidence type="ECO:0000256" key="2">
    <source>
        <dbReference type="ARBA" id="ARBA00005582"/>
    </source>
</evidence>
<evidence type="ECO:0000313" key="7">
    <source>
        <dbReference type="EMBL" id="MCL6271509.1"/>
    </source>
</evidence>
<protein>
    <submittedName>
        <fullName evidence="7">NUDIX domain-containing protein</fullName>
    </submittedName>
</protein>
<evidence type="ECO:0000256" key="1">
    <source>
        <dbReference type="ARBA" id="ARBA00001946"/>
    </source>
</evidence>
<dbReference type="PROSITE" id="PS00893">
    <property type="entry name" value="NUDIX_BOX"/>
    <property type="match status" value="1"/>
</dbReference>
<dbReference type="CDD" id="cd04697">
    <property type="entry name" value="NUDIX_Hydrolase"/>
    <property type="match status" value="1"/>
</dbReference>
<dbReference type="PIRSF" id="PIRSF017340">
    <property type="entry name" value="Nudix_hydro"/>
    <property type="match status" value="1"/>
</dbReference>
<comment type="caution">
    <text evidence="7">The sequence shown here is derived from an EMBL/GenBank/DDBJ whole genome shotgun (WGS) entry which is preliminary data.</text>
</comment>
<evidence type="ECO:0000256" key="5">
    <source>
        <dbReference type="ARBA" id="ARBA00022842"/>
    </source>
</evidence>